<name>M0D2N7_HALPD</name>
<dbReference type="AlphaFoldDB" id="M0D2N7"/>
<evidence type="ECO:0000313" key="1">
    <source>
        <dbReference type="EMBL" id="ELZ29786.1"/>
    </source>
</evidence>
<gene>
    <name evidence="1" type="ORF">C474_12156</name>
</gene>
<evidence type="ECO:0000313" key="2">
    <source>
        <dbReference type="Proteomes" id="UP000011513"/>
    </source>
</evidence>
<proteinExistence type="predicted"/>
<protein>
    <submittedName>
        <fullName evidence="1">Uncharacterized protein</fullName>
    </submittedName>
</protein>
<dbReference type="RefSeq" id="WP_008387099.1">
    <property type="nucleotide sequence ID" value="NZ_AOIV01000027.1"/>
</dbReference>
<dbReference type="InParanoid" id="M0D2N7"/>
<accession>M0D2N7</accession>
<dbReference type="Proteomes" id="UP000011513">
    <property type="component" value="Unassembled WGS sequence"/>
</dbReference>
<reference evidence="1 2" key="1">
    <citation type="journal article" date="2014" name="PLoS Genet.">
        <title>Phylogenetically driven sequencing of extremely halophilic archaea reveals strategies for static and dynamic osmo-response.</title>
        <authorList>
            <person name="Becker E.A."/>
            <person name="Seitzer P.M."/>
            <person name="Tritt A."/>
            <person name="Larsen D."/>
            <person name="Krusor M."/>
            <person name="Yao A.I."/>
            <person name="Wu D."/>
            <person name="Madern D."/>
            <person name="Eisen J.A."/>
            <person name="Darling A.E."/>
            <person name="Facciotti M.T."/>
        </authorList>
    </citation>
    <scope>NUCLEOTIDE SEQUENCE [LARGE SCALE GENOMIC DNA]</scope>
    <source>
        <strain evidence="1 2">JCM 14848</strain>
    </source>
</reference>
<comment type="caution">
    <text evidence="1">The sequence shown here is derived from an EMBL/GenBank/DDBJ whole genome shotgun (WGS) entry which is preliminary data.</text>
</comment>
<sequence length="61" mass="6455">MDALRIERLVWSAALGLRATLDSVGVGKPLGNLVLACGLVVANRVTKRTFLGRRNAGGRPP</sequence>
<dbReference type="EMBL" id="AOIV01000027">
    <property type="protein sequence ID" value="ELZ29786.1"/>
    <property type="molecule type" value="Genomic_DNA"/>
</dbReference>
<organism evidence="1 2">
    <name type="scientific">Halogeometricum pallidum JCM 14848</name>
    <dbReference type="NCBI Taxonomy" id="1227487"/>
    <lineage>
        <taxon>Archaea</taxon>
        <taxon>Methanobacteriati</taxon>
        <taxon>Methanobacteriota</taxon>
        <taxon>Stenosarchaea group</taxon>
        <taxon>Halobacteria</taxon>
        <taxon>Halobacteriales</taxon>
        <taxon>Haloferacaceae</taxon>
        <taxon>Halogeometricum</taxon>
    </lineage>
</organism>
<keyword evidence="2" id="KW-1185">Reference proteome</keyword>